<dbReference type="AlphaFoldDB" id="G8NWN1"/>
<name>G8NWN1_GRAMM</name>
<organism evidence="3 4">
    <name type="scientific">Granulicella mallensis (strain ATCC BAA-1857 / DSM 23137 / MP5ACTX8)</name>
    <dbReference type="NCBI Taxonomy" id="682795"/>
    <lineage>
        <taxon>Bacteria</taxon>
        <taxon>Pseudomonadati</taxon>
        <taxon>Acidobacteriota</taxon>
        <taxon>Terriglobia</taxon>
        <taxon>Terriglobales</taxon>
        <taxon>Acidobacteriaceae</taxon>
        <taxon>Granulicella</taxon>
    </lineage>
</organism>
<dbReference type="HOGENOM" id="CLU_1132340_0_0_0"/>
<keyword evidence="4" id="KW-1185">Reference proteome</keyword>
<sequence length="254" mass="28668">MKDKADGRPGEQQEIKLELQGVEAPVPWQAVLLPVEQFPMTPPQYGIVRKFLGLLTDVLTDDYGLQQEVLLQMWKLSPATGSSLVSENGASWKPQIGLGVWPDREPPKSWSKAIMMDAVAASFRGDEPAKPYYKLFRLTGDEGKRIEAARTMRGLGVEIQTFSKLDSEALLKRSKELFLPTIEDDRFKKERFYLPLVDRNTISSAGFAERLDLCLCGVDVYIRESAEDRGILILSRLPLESLVEQVRQKSQRKA</sequence>
<comment type="similarity">
    <text evidence="1">Belongs to the glycosyl hydrolase 1 family.</text>
</comment>
<evidence type="ECO:0000313" key="4">
    <source>
        <dbReference type="Proteomes" id="UP000007113"/>
    </source>
</evidence>
<dbReference type="InterPro" id="IPR018120">
    <property type="entry name" value="Glyco_hydro_1_AS"/>
</dbReference>
<feature type="active site" description="Nucleophile" evidence="2">
    <location>
        <position position="87"/>
    </location>
</feature>
<dbReference type="Proteomes" id="UP000007113">
    <property type="component" value="Chromosome"/>
</dbReference>
<dbReference type="EMBL" id="CP003130">
    <property type="protein sequence ID" value="AEU38918.1"/>
    <property type="molecule type" value="Genomic_DNA"/>
</dbReference>
<reference evidence="3 4" key="1">
    <citation type="submission" date="2011-11" db="EMBL/GenBank/DDBJ databases">
        <title>Complete sequence of Granulicella mallensis MP5ACTX8.</title>
        <authorList>
            <consortium name="US DOE Joint Genome Institute"/>
            <person name="Lucas S."/>
            <person name="Copeland A."/>
            <person name="Lapidus A."/>
            <person name="Cheng J.-F."/>
            <person name="Goodwin L."/>
            <person name="Pitluck S."/>
            <person name="Peters L."/>
            <person name="Lu M."/>
            <person name="Detter J.C."/>
            <person name="Han C."/>
            <person name="Tapia R."/>
            <person name="Land M."/>
            <person name="Hauser L."/>
            <person name="Kyrpides N."/>
            <person name="Ivanova N."/>
            <person name="Mikhailova N."/>
            <person name="Pagani I."/>
            <person name="Rawat S."/>
            <person name="Mannisto M."/>
            <person name="Haggblom M."/>
            <person name="Woyke T."/>
        </authorList>
    </citation>
    <scope>NUCLEOTIDE SEQUENCE [LARGE SCALE GENOMIC DNA]</scope>
    <source>
        <strain evidence="4">ATCC BAA-1857 / DSM 23137 / MP5ACTX8</strain>
    </source>
</reference>
<protein>
    <submittedName>
        <fullName evidence="3">Uncharacterized protein</fullName>
    </submittedName>
</protein>
<dbReference type="KEGG" id="gma:AciX8_4648"/>
<dbReference type="RefSeq" id="WP_014267789.1">
    <property type="nucleotide sequence ID" value="NC_016631.1"/>
</dbReference>
<evidence type="ECO:0000256" key="2">
    <source>
        <dbReference type="PROSITE-ProRule" id="PRU10055"/>
    </source>
</evidence>
<evidence type="ECO:0000256" key="1">
    <source>
        <dbReference type="ARBA" id="ARBA00010838"/>
    </source>
</evidence>
<dbReference type="STRING" id="682795.AciX8_4648"/>
<dbReference type="PROSITE" id="PS00572">
    <property type="entry name" value="GLYCOSYL_HYDROL_F1_1"/>
    <property type="match status" value="1"/>
</dbReference>
<evidence type="ECO:0000313" key="3">
    <source>
        <dbReference type="EMBL" id="AEU38918.1"/>
    </source>
</evidence>
<gene>
    <name evidence="3" type="ordered locus">AciX8_4648</name>
</gene>
<accession>G8NWN1</accession>
<proteinExistence type="inferred from homology"/>